<dbReference type="OrthoDB" id="3362246at2759"/>
<feature type="signal peptide" evidence="2">
    <location>
        <begin position="1"/>
        <end position="20"/>
    </location>
</feature>
<evidence type="ECO:0000256" key="1">
    <source>
        <dbReference type="SAM" id="MobiDB-lite"/>
    </source>
</evidence>
<evidence type="ECO:0000256" key="2">
    <source>
        <dbReference type="SAM" id="SignalP"/>
    </source>
</evidence>
<keyword evidence="2" id="KW-0732">Signal</keyword>
<dbReference type="HOGENOM" id="CLU_063099_2_2_1"/>
<sequence length="189" mass="17912">MKSVFISLVSVALLVAGAVAQSFTINTPANVVECQPTLLQWSGGTGPYYLSILPGSSPGSAALEDLGQQSGTSVTWTCNIAAGTSIGLTLRDSTGATAQSAPFTVNPGSSSCLNSTSTAAGSSASSPVNSASSTGSGSAATTASSTSGGATTGTSSAAPTTTSTNAAPAKAAQFGVAGVLGAAAAALLL</sequence>
<dbReference type="GeneID" id="18811450"/>
<protein>
    <submittedName>
        <fullName evidence="3">Uncharacterized protein</fullName>
    </submittedName>
</protein>
<organism>
    <name type="scientific">Serpula lacrymans var. lacrymans (strain S7.9)</name>
    <name type="common">Dry rot fungus</name>
    <dbReference type="NCBI Taxonomy" id="578457"/>
    <lineage>
        <taxon>Eukaryota</taxon>
        <taxon>Fungi</taxon>
        <taxon>Dikarya</taxon>
        <taxon>Basidiomycota</taxon>
        <taxon>Agaricomycotina</taxon>
        <taxon>Agaricomycetes</taxon>
        <taxon>Agaricomycetidae</taxon>
        <taxon>Boletales</taxon>
        <taxon>Coniophorineae</taxon>
        <taxon>Serpulaceae</taxon>
        <taxon>Serpula</taxon>
    </lineage>
</organism>
<accession>F8NY61</accession>
<evidence type="ECO:0000313" key="3">
    <source>
        <dbReference type="EMBL" id="EGO24823.1"/>
    </source>
</evidence>
<feature type="chain" id="PRO_5003381715" evidence="2">
    <location>
        <begin position="21"/>
        <end position="189"/>
    </location>
</feature>
<name>F8NY61_SERL9</name>
<dbReference type="AlphaFoldDB" id="F8NY61"/>
<dbReference type="Proteomes" id="UP000008064">
    <property type="component" value="Unassembled WGS sequence"/>
</dbReference>
<dbReference type="EMBL" id="GL945434">
    <property type="protein sequence ID" value="EGO24823.1"/>
    <property type="molecule type" value="Genomic_DNA"/>
</dbReference>
<feature type="region of interest" description="Disordered" evidence="1">
    <location>
        <begin position="123"/>
        <end position="163"/>
    </location>
</feature>
<dbReference type="PANTHER" id="PTHR37487:SF2">
    <property type="entry name" value="EXPRESSED PROTEIN"/>
    <property type="match status" value="1"/>
</dbReference>
<proteinExistence type="predicted"/>
<dbReference type="RefSeq" id="XP_007318842.1">
    <property type="nucleotide sequence ID" value="XM_007318780.1"/>
</dbReference>
<dbReference type="KEGG" id="sla:SERLADRAFT_390678"/>
<dbReference type="PANTHER" id="PTHR37487">
    <property type="entry name" value="CHROMOSOME 1, WHOLE GENOME SHOTGUN SEQUENCE"/>
    <property type="match status" value="1"/>
</dbReference>
<reference evidence="3" key="1">
    <citation type="submission" date="2011-04" db="EMBL/GenBank/DDBJ databases">
        <title>Evolution of plant cell wall degrading machinery underlies the functional diversity of forest fungi.</title>
        <authorList>
            <consortium name="US DOE Joint Genome Institute (JGI-PGF)"/>
            <person name="Eastwood D.C."/>
            <person name="Floudas D."/>
            <person name="Binder M."/>
            <person name="Majcherczyk A."/>
            <person name="Schneider P."/>
            <person name="Aerts A."/>
            <person name="Asiegbu F.O."/>
            <person name="Baker S.E."/>
            <person name="Barry K."/>
            <person name="Bendiksby M."/>
            <person name="Blumentritt M."/>
            <person name="Coutinho P.M."/>
            <person name="Cullen D."/>
            <person name="Cullen D."/>
            <person name="Gathman A."/>
            <person name="Goodell B."/>
            <person name="Henrissat B."/>
            <person name="Ihrmark K."/>
            <person name="Kauserud H."/>
            <person name="Kohler A."/>
            <person name="LaButti K."/>
            <person name="Lapidus A."/>
            <person name="Lavin J.L."/>
            <person name="Lee Y.-H."/>
            <person name="Lindquist E."/>
            <person name="Lilly W."/>
            <person name="Lucas S."/>
            <person name="Morin E."/>
            <person name="Murat C."/>
            <person name="Oguiza J.A."/>
            <person name="Park J."/>
            <person name="Pisabarro A.G."/>
            <person name="Riley R."/>
            <person name="Rosling A."/>
            <person name="Salamov A."/>
            <person name="Schmidt O."/>
            <person name="Schmutz J."/>
            <person name="Skrede I."/>
            <person name="Stenlid J."/>
            <person name="Wiebenga A."/>
            <person name="Xie X."/>
            <person name="Kues U."/>
            <person name="Hibbett D.S."/>
            <person name="Hoffmeister D."/>
            <person name="Hogberg N."/>
            <person name="Martin F."/>
            <person name="Grigoriev I.V."/>
            <person name="Watkinson S.C."/>
        </authorList>
    </citation>
    <scope>NUCLEOTIDE SEQUENCE</scope>
    <source>
        <strain evidence="3">S7.9</strain>
    </source>
</reference>
<gene>
    <name evidence="3" type="ORF">SERLADRAFT_390678</name>
</gene>